<gene>
    <name evidence="6" type="ORF">D3Z39_03140</name>
</gene>
<evidence type="ECO:0000256" key="4">
    <source>
        <dbReference type="PROSITE-ProRule" id="PRU00335"/>
    </source>
</evidence>
<evidence type="ECO:0000313" key="6">
    <source>
        <dbReference type="EMBL" id="NBI77880.1"/>
    </source>
</evidence>
<dbReference type="PRINTS" id="PR00455">
    <property type="entry name" value="HTHTETR"/>
</dbReference>
<dbReference type="PANTHER" id="PTHR30055:SF234">
    <property type="entry name" value="HTH-TYPE TRANSCRIPTIONAL REGULATOR BETI"/>
    <property type="match status" value="1"/>
</dbReference>
<sequence length="205" mass="23383">MLYFLHHWMGGAFMGRTVKQPEVRRQEILKAALDLFCEKGYEGASIADLARRLGISQGLCYRYFPSKRALLDCAVDQYAQQQVRMLSPVLCDAAKSLRQRMLDMPAPGHYETGGFYDAFHSESGRRMHQILSVRVCELLTPLVQKQLEHAIKAGEIVSNDPESDASFLIWGQLGLLTRFDLPGRERFRRVQRWVIAWLDAAAPAR</sequence>
<protein>
    <submittedName>
        <fullName evidence="6">TetR/AcrR family transcriptional regulator</fullName>
    </submittedName>
</protein>
<dbReference type="InterPro" id="IPR001647">
    <property type="entry name" value="HTH_TetR"/>
</dbReference>
<feature type="DNA-binding region" description="H-T-H motif" evidence="4">
    <location>
        <begin position="45"/>
        <end position="64"/>
    </location>
</feature>
<name>A0A845RD30_9FIRM</name>
<keyword evidence="3" id="KW-0804">Transcription</keyword>
<dbReference type="Gene3D" id="1.10.357.10">
    <property type="entry name" value="Tetracycline Repressor, domain 2"/>
    <property type="match status" value="1"/>
</dbReference>
<feature type="domain" description="HTH tetR-type" evidence="5">
    <location>
        <begin position="22"/>
        <end position="82"/>
    </location>
</feature>
<organism evidence="6 7">
    <name type="scientific">Anaerotruncus colihominis</name>
    <dbReference type="NCBI Taxonomy" id="169435"/>
    <lineage>
        <taxon>Bacteria</taxon>
        <taxon>Bacillati</taxon>
        <taxon>Bacillota</taxon>
        <taxon>Clostridia</taxon>
        <taxon>Eubacteriales</taxon>
        <taxon>Oscillospiraceae</taxon>
        <taxon>Anaerotruncus</taxon>
    </lineage>
</organism>
<evidence type="ECO:0000259" key="5">
    <source>
        <dbReference type="PROSITE" id="PS50977"/>
    </source>
</evidence>
<accession>A0A845RD30</accession>
<dbReference type="EMBL" id="QXWZ01000004">
    <property type="protein sequence ID" value="NBI77880.1"/>
    <property type="molecule type" value="Genomic_DNA"/>
</dbReference>
<dbReference type="Proteomes" id="UP000446348">
    <property type="component" value="Unassembled WGS sequence"/>
</dbReference>
<proteinExistence type="predicted"/>
<keyword evidence="1" id="KW-0805">Transcription regulation</keyword>
<dbReference type="Pfam" id="PF00440">
    <property type="entry name" value="TetR_N"/>
    <property type="match status" value="1"/>
</dbReference>
<evidence type="ECO:0000256" key="2">
    <source>
        <dbReference type="ARBA" id="ARBA00023125"/>
    </source>
</evidence>
<dbReference type="InterPro" id="IPR050109">
    <property type="entry name" value="HTH-type_TetR-like_transc_reg"/>
</dbReference>
<dbReference type="GO" id="GO:0000976">
    <property type="term" value="F:transcription cis-regulatory region binding"/>
    <property type="evidence" value="ECO:0007669"/>
    <property type="project" value="TreeGrafter"/>
</dbReference>
<dbReference type="PROSITE" id="PS50977">
    <property type="entry name" value="HTH_TETR_2"/>
    <property type="match status" value="1"/>
</dbReference>
<comment type="caution">
    <text evidence="6">The sequence shown here is derived from an EMBL/GenBank/DDBJ whole genome shotgun (WGS) entry which is preliminary data.</text>
</comment>
<dbReference type="InterPro" id="IPR009057">
    <property type="entry name" value="Homeodomain-like_sf"/>
</dbReference>
<dbReference type="GO" id="GO:0003700">
    <property type="term" value="F:DNA-binding transcription factor activity"/>
    <property type="evidence" value="ECO:0007669"/>
    <property type="project" value="TreeGrafter"/>
</dbReference>
<dbReference type="PANTHER" id="PTHR30055">
    <property type="entry name" value="HTH-TYPE TRANSCRIPTIONAL REGULATOR RUTR"/>
    <property type="match status" value="1"/>
</dbReference>
<keyword evidence="2 4" id="KW-0238">DNA-binding</keyword>
<reference evidence="6 7" key="1">
    <citation type="submission" date="2018-08" db="EMBL/GenBank/DDBJ databases">
        <title>Murine metabolic-syndrome-specific gut microbial biobank.</title>
        <authorList>
            <person name="Liu C."/>
        </authorList>
    </citation>
    <scope>NUCLEOTIDE SEQUENCE [LARGE SCALE GENOMIC DNA]</scope>
    <source>
        <strain evidence="6 7">X69</strain>
    </source>
</reference>
<evidence type="ECO:0000313" key="7">
    <source>
        <dbReference type="Proteomes" id="UP000446348"/>
    </source>
</evidence>
<evidence type="ECO:0000256" key="1">
    <source>
        <dbReference type="ARBA" id="ARBA00023015"/>
    </source>
</evidence>
<dbReference type="SUPFAM" id="SSF46689">
    <property type="entry name" value="Homeodomain-like"/>
    <property type="match status" value="1"/>
</dbReference>
<evidence type="ECO:0000256" key="3">
    <source>
        <dbReference type="ARBA" id="ARBA00023163"/>
    </source>
</evidence>
<dbReference type="AlphaFoldDB" id="A0A845RD30"/>